<reference evidence="3" key="1">
    <citation type="submission" date="2017-02" db="UniProtKB">
        <authorList>
            <consortium name="WormBaseParasite"/>
        </authorList>
    </citation>
    <scope>IDENTIFICATION</scope>
</reference>
<dbReference type="Proteomes" id="UP000050640">
    <property type="component" value="Unplaced"/>
</dbReference>
<sequence>MQKQVPWTTLAITTAVVVGFTLTSIICGFALVFNIVWYRYVVYVNDNDQCLCLLMTTHLFKRHQQRPAQGYSISEGTRHPNLPHTNELAVHNFSRL</sequence>
<name>A0A0R3RUZ3_9BILA</name>
<evidence type="ECO:0000313" key="2">
    <source>
        <dbReference type="Proteomes" id="UP000050640"/>
    </source>
</evidence>
<proteinExistence type="predicted"/>
<feature type="transmembrane region" description="Helical" evidence="1">
    <location>
        <begin position="12"/>
        <end position="37"/>
    </location>
</feature>
<dbReference type="WBParaSite" id="EEL_0000587701-mRNA-1">
    <property type="protein sequence ID" value="EEL_0000587701-mRNA-1"/>
    <property type="gene ID" value="EEL_0000587701"/>
</dbReference>
<keyword evidence="2" id="KW-1185">Reference proteome</keyword>
<evidence type="ECO:0000313" key="3">
    <source>
        <dbReference type="WBParaSite" id="EEL_0000587701-mRNA-1"/>
    </source>
</evidence>
<keyword evidence="1" id="KW-1133">Transmembrane helix</keyword>
<keyword evidence="1" id="KW-0812">Transmembrane</keyword>
<protein>
    <submittedName>
        <fullName evidence="3">Col_cuticle_N domain-containing protein</fullName>
    </submittedName>
</protein>
<organism evidence="2 3">
    <name type="scientific">Elaeophora elaphi</name>
    <dbReference type="NCBI Taxonomy" id="1147741"/>
    <lineage>
        <taxon>Eukaryota</taxon>
        <taxon>Metazoa</taxon>
        <taxon>Ecdysozoa</taxon>
        <taxon>Nematoda</taxon>
        <taxon>Chromadorea</taxon>
        <taxon>Rhabditida</taxon>
        <taxon>Spirurina</taxon>
        <taxon>Spiruromorpha</taxon>
        <taxon>Filarioidea</taxon>
        <taxon>Onchocercidae</taxon>
        <taxon>Elaeophora</taxon>
    </lineage>
</organism>
<evidence type="ECO:0000256" key="1">
    <source>
        <dbReference type="SAM" id="Phobius"/>
    </source>
</evidence>
<keyword evidence="1" id="KW-0472">Membrane</keyword>
<accession>A0A0R3RUZ3</accession>
<dbReference type="AlphaFoldDB" id="A0A0R3RUZ3"/>